<dbReference type="SUPFAM" id="SSF75712">
    <property type="entry name" value="Rad50 coiled-coil Zn hook"/>
    <property type="match status" value="1"/>
</dbReference>
<dbReference type="Gene3D" id="3.40.50.300">
    <property type="entry name" value="P-loop containing nucleotide triphosphate hydrolases"/>
    <property type="match status" value="1"/>
</dbReference>
<dbReference type="STRING" id="1121455.SAMN02745728_01415"/>
<evidence type="ECO:0000313" key="3">
    <source>
        <dbReference type="EMBL" id="SHN63850.1"/>
    </source>
</evidence>
<dbReference type="AlphaFoldDB" id="A0A1M7SZF5"/>
<dbReference type="Pfam" id="PF13166">
    <property type="entry name" value="AAA_13"/>
    <property type="match status" value="1"/>
</dbReference>
<dbReference type="RefSeq" id="WP_072697097.1">
    <property type="nucleotide sequence ID" value="NZ_FRDI01000005.1"/>
</dbReference>
<evidence type="ECO:0000256" key="1">
    <source>
        <dbReference type="SAM" id="Coils"/>
    </source>
</evidence>
<dbReference type="OrthoDB" id="9795565at2"/>
<dbReference type="InterPro" id="IPR027417">
    <property type="entry name" value="P-loop_NTPase"/>
</dbReference>
<reference evidence="3 4" key="1">
    <citation type="submission" date="2016-12" db="EMBL/GenBank/DDBJ databases">
        <authorList>
            <person name="Song W.-J."/>
            <person name="Kurnit D.M."/>
        </authorList>
    </citation>
    <scope>NUCLEOTIDE SEQUENCE [LARGE SCALE GENOMIC DNA]</scope>
    <source>
        <strain evidence="3 4">DSM 11393</strain>
    </source>
</reference>
<feature type="coiled-coil region" evidence="1">
    <location>
        <begin position="464"/>
        <end position="502"/>
    </location>
</feature>
<evidence type="ECO:0000259" key="2">
    <source>
        <dbReference type="Pfam" id="PF13166"/>
    </source>
</evidence>
<proteinExistence type="predicted"/>
<dbReference type="EMBL" id="FRDI01000005">
    <property type="protein sequence ID" value="SHN63850.1"/>
    <property type="molecule type" value="Genomic_DNA"/>
</dbReference>
<dbReference type="InterPro" id="IPR026866">
    <property type="entry name" value="CR006_AAA"/>
</dbReference>
<dbReference type="Proteomes" id="UP000186469">
    <property type="component" value="Unassembled WGS sequence"/>
</dbReference>
<evidence type="ECO:0000313" key="4">
    <source>
        <dbReference type="Proteomes" id="UP000186469"/>
    </source>
</evidence>
<dbReference type="SUPFAM" id="SSF52540">
    <property type="entry name" value="P-loop containing nucleoside triphosphate hydrolases"/>
    <property type="match status" value="1"/>
</dbReference>
<name>A0A1M7SZF5_9BACT</name>
<keyword evidence="1" id="KW-0175">Coiled coil</keyword>
<feature type="coiled-coil region" evidence="1">
    <location>
        <begin position="317"/>
        <end position="383"/>
    </location>
</feature>
<accession>A0A1M7SZF5</accession>
<gene>
    <name evidence="3" type="ORF">SAMN02745728_01415</name>
</gene>
<organism evidence="3 4">
    <name type="scientific">Desulfovibrio litoralis DSM 11393</name>
    <dbReference type="NCBI Taxonomy" id="1121455"/>
    <lineage>
        <taxon>Bacteria</taxon>
        <taxon>Pseudomonadati</taxon>
        <taxon>Thermodesulfobacteriota</taxon>
        <taxon>Desulfovibrionia</taxon>
        <taxon>Desulfovibrionales</taxon>
        <taxon>Desulfovibrionaceae</taxon>
        <taxon>Desulfovibrio</taxon>
    </lineage>
</organism>
<keyword evidence="4" id="KW-1185">Reference proteome</keyword>
<sequence>MGIKKIQTIKKFGIFKDFIWDKSFIDDKNITEFKNINIFYGRNYSGKTSLSRIFRAIETKALSDKIKQPYFSILCNDGSTITQENFRSSNKIIRVFNEDFVRENLHFITNPNADIEPFAILGADNNIIEQTIQKLEEELGSNKQGEETGLYDNALKSEKYLNKAIQEYDKHKKSFDKQLSDKATNQGTGIKYNSKRFGDQNYTVVKLNNDIRKVLSENYQQPTKDKINEYEKIINDSKLDSISINIDLKSFNFQSLSTKVEELVTKEISESDKIEELVKDAILNRWVSEGRKLHKDVSKPCAFCGNNISENRWLQLEKHFDEETEKLENNINQLLNEIRGAQSSIQKFSFDKTKFYSQFHKEFDEAKLKIEEVTKQYKNSIEQLMLRLEDRKKDIIHHKTFDSITDYTQDMVTEWNSFKNIIESSNSFTNSLEKIQNEAKEQLRLNEVYNFTNTINYTERCETQKRLDTEKTDAEKKHNDIKNQIKEKLKQIEDEKRKLHDESQGAVKVNEYLKNFFGHNYLSIEAIDDPSSTGTKIKFQVVRGGEKAYNLSEGECNLLAFCYFVAKLQDVATNGQKPIIWIDDPVSSLDGNHIFFVYSILNAEIVDKGEFKQLFISTHNLDFLKYLKRLNGKFTNNNNKQQPYEKKCFVINRSFDSSTINPMPKYLQEYATEFNYLFHTIYQFAQIDKINDNNYQMAYNFPNNARKFLEIYLYYKYPDGSDDKNANDRRLRSFLNDDIVYDCINRITNEYSHLCGCLERGTFPIEVPEMNAVAKKIIDKLKVDKEQYEAFCNSVNVTP</sequence>
<feature type="domain" description="Protein CR006 P-loop" evidence="2">
    <location>
        <begin position="23"/>
        <end position="778"/>
    </location>
</feature>
<protein>
    <submittedName>
        <fullName evidence="3">Wobble nucleotide-excising tRNase</fullName>
    </submittedName>
</protein>